<comment type="subcellular location">
    <subcellularLocation>
        <location evidence="1">Membrane</location>
        <topology evidence="1">Multi-pass membrane protein</topology>
    </subcellularLocation>
</comment>
<comment type="similarity">
    <text evidence="2 8">Belongs to the DHHC palmitoyltransferase family.</text>
</comment>
<evidence type="ECO:0000256" key="2">
    <source>
        <dbReference type="ARBA" id="ARBA00008574"/>
    </source>
</evidence>
<dbReference type="GO" id="GO:0019706">
    <property type="term" value="F:protein-cysteine S-palmitoyltransferase activity"/>
    <property type="evidence" value="ECO:0007669"/>
    <property type="project" value="UniProtKB-EC"/>
</dbReference>
<dbReference type="GO" id="GO:0005783">
    <property type="term" value="C:endoplasmic reticulum"/>
    <property type="evidence" value="ECO:0007669"/>
    <property type="project" value="TreeGrafter"/>
</dbReference>
<reference evidence="11 12" key="1">
    <citation type="journal article" date="2014" name="Agronomy (Basel)">
        <title>A Draft Genome Sequence for Ensete ventricosum, the Drought-Tolerant Tree Against Hunger.</title>
        <authorList>
            <person name="Harrison J."/>
            <person name="Moore K.A."/>
            <person name="Paszkiewicz K."/>
            <person name="Jones T."/>
            <person name="Grant M."/>
            <person name="Ambacheew D."/>
            <person name="Muzemil S."/>
            <person name="Studholme D.J."/>
        </authorList>
    </citation>
    <scope>NUCLEOTIDE SEQUENCE [LARGE SCALE GENOMIC DNA]</scope>
</reference>
<evidence type="ECO:0000256" key="3">
    <source>
        <dbReference type="ARBA" id="ARBA00022679"/>
    </source>
</evidence>
<comment type="caution">
    <text evidence="11">The sequence shown here is derived from an EMBL/GenBank/DDBJ whole genome shotgun (WGS) entry which is preliminary data.</text>
</comment>
<evidence type="ECO:0000259" key="10">
    <source>
        <dbReference type="Pfam" id="PF01529"/>
    </source>
</evidence>
<organism evidence="11 12">
    <name type="scientific">Ensete ventricosum</name>
    <name type="common">Abyssinian banana</name>
    <name type="synonym">Musa ensete</name>
    <dbReference type="NCBI Taxonomy" id="4639"/>
    <lineage>
        <taxon>Eukaryota</taxon>
        <taxon>Viridiplantae</taxon>
        <taxon>Streptophyta</taxon>
        <taxon>Embryophyta</taxon>
        <taxon>Tracheophyta</taxon>
        <taxon>Spermatophyta</taxon>
        <taxon>Magnoliopsida</taxon>
        <taxon>Liliopsida</taxon>
        <taxon>Zingiberales</taxon>
        <taxon>Musaceae</taxon>
        <taxon>Ensete</taxon>
    </lineage>
</organism>
<evidence type="ECO:0000256" key="9">
    <source>
        <dbReference type="SAM" id="MobiDB-lite"/>
    </source>
</evidence>
<comment type="catalytic activity">
    <reaction evidence="8">
        <text>L-cysteinyl-[protein] + hexadecanoyl-CoA = S-hexadecanoyl-L-cysteinyl-[protein] + CoA</text>
        <dbReference type="Rhea" id="RHEA:36683"/>
        <dbReference type="Rhea" id="RHEA-COMP:10131"/>
        <dbReference type="Rhea" id="RHEA-COMP:11032"/>
        <dbReference type="ChEBI" id="CHEBI:29950"/>
        <dbReference type="ChEBI" id="CHEBI:57287"/>
        <dbReference type="ChEBI" id="CHEBI:57379"/>
        <dbReference type="ChEBI" id="CHEBI:74151"/>
        <dbReference type="EC" id="2.3.1.225"/>
    </reaction>
</comment>
<evidence type="ECO:0000256" key="1">
    <source>
        <dbReference type="ARBA" id="ARBA00004141"/>
    </source>
</evidence>
<protein>
    <recommendedName>
        <fullName evidence="8">S-acyltransferase</fullName>
        <ecNumber evidence="8">2.3.1.225</ecNumber>
    </recommendedName>
    <alternativeName>
        <fullName evidence="8">Palmitoyltransferase</fullName>
    </alternativeName>
</protein>
<dbReference type="AlphaFoldDB" id="A0A426ZJI9"/>
<evidence type="ECO:0000256" key="6">
    <source>
        <dbReference type="ARBA" id="ARBA00023136"/>
    </source>
</evidence>
<accession>A0A426ZJI9</accession>
<feature type="domain" description="Palmitoyltransferase DHHC" evidence="10">
    <location>
        <begin position="58"/>
        <end position="92"/>
    </location>
</feature>
<dbReference type="GO" id="GO:0016020">
    <property type="term" value="C:membrane"/>
    <property type="evidence" value="ECO:0007669"/>
    <property type="project" value="UniProtKB-SubCell"/>
</dbReference>
<dbReference type="PANTHER" id="PTHR22883">
    <property type="entry name" value="ZINC FINGER DHHC DOMAIN CONTAINING PROTEIN"/>
    <property type="match status" value="1"/>
</dbReference>
<dbReference type="Proteomes" id="UP000287651">
    <property type="component" value="Unassembled WGS sequence"/>
</dbReference>
<feature type="compositionally biased region" description="Basic and acidic residues" evidence="9">
    <location>
        <begin position="237"/>
        <end position="258"/>
    </location>
</feature>
<proteinExistence type="inferred from homology"/>
<dbReference type="PROSITE" id="PS50216">
    <property type="entry name" value="DHHC"/>
    <property type="match status" value="1"/>
</dbReference>
<keyword evidence="4" id="KW-0812">Transmembrane</keyword>
<dbReference type="GO" id="GO:0005794">
    <property type="term" value="C:Golgi apparatus"/>
    <property type="evidence" value="ECO:0007669"/>
    <property type="project" value="TreeGrafter"/>
</dbReference>
<dbReference type="InterPro" id="IPR001594">
    <property type="entry name" value="Palmitoyltrfase_DHHC"/>
</dbReference>
<dbReference type="EMBL" id="AMZH03006315">
    <property type="protein sequence ID" value="RRT64130.1"/>
    <property type="molecule type" value="Genomic_DNA"/>
</dbReference>
<dbReference type="GO" id="GO:0006612">
    <property type="term" value="P:protein targeting to membrane"/>
    <property type="evidence" value="ECO:0007669"/>
    <property type="project" value="TreeGrafter"/>
</dbReference>
<dbReference type="PANTHER" id="PTHR22883:SF320">
    <property type="entry name" value="S-ACYLTRANSFERASE"/>
    <property type="match status" value="1"/>
</dbReference>
<keyword evidence="5" id="KW-1133">Transmembrane helix</keyword>
<gene>
    <name evidence="11" type="ORF">B296_00029448</name>
</gene>
<name>A0A426ZJI9_ENSVE</name>
<dbReference type="Pfam" id="PF01529">
    <property type="entry name" value="DHHC"/>
    <property type="match status" value="1"/>
</dbReference>
<evidence type="ECO:0000313" key="12">
    <source>
        <dbReference type="Proteomes" id="UP000287651"/>
    </source>
</evidence>
<keyword evidence="6" id="KW-0472">Membrane</keyword>
<feature type="region of interest" description="Disordered" evidence="9">
    <location>
        <begin position="1"/>
        <end position="22"/>
    </location>
</feature>
<evidence type="ECO:0000256" key="7">
    <source>
        <dbReference type="ARBA" id="ARBA00023315"/>
    </source>
</evidence>
<comment type="domain">
    <text evidence="8">The DHHC domain is required for palmitoyltransferase activity.</text>
</comment>
<keyword evidence="3 8" id="KW-0808">Transferase</keyword>
<evidence type="ECO:0000256" key="8">
    <source>
        <dbReference type="RuleBase" id="RU079119"/>
    </source>
</evidence>
<evidence type="ECO:0000256" key="5">
    <source>
        <dbReference type="ARBA" id="ARBA00022989"/>
    </source>
</evidence>
<evidence type="ECO:0000313" key="11">
    <source>
        <dbReference type="EMBL" id="RRT64130.1"/>
    </source>
</evidence>
<sequence>MTSSRDPGIVPRSTRPPELDEGFSVTTPSVEWISGRTPHLRIPRTKDVIVNGFSVKVKYCDTCMLYRPPRASHCSVCNNCVQKFDHHCPWTTYENFRYRYDKKENPYNKGFWGNFKDVFFSRTPPSMHHFRSLVIEETVEAGSGSYTPRISMDVMRPKEKIDIELGSKIAMNGNLSIPSILQHLDYSSIEDSANVKGRREDDGLDPFAFPVAQKRASQAPPKHSMQKSYDGEYGLSGDERASEGSDGSVKDDQVLQST</sequence>
<dbReference type="EC" id="2.3.1.225" evidence="8"/>
<feature type="region of interest" description="Disordered" evidence="9">
    <location>
        <begin position="196"/>
        <end position="258"/>
    </location>
</feature>
<evidence type="ECO:0000256" key="4">
    <source>
        <dbReference type="ARBA" id="ARBA00022692"/>
    </source>
</evidence>
<dbReference type="InterPro" id="IPR039859">
    <property type="entry name" value="PFA4/ZDH16/20/ERF2-like"/>
</dbReference>
<keyword evidence="7 8" id="KW-0012">Acyltransferase</keyword>